<dbReference type="Proteomes" id="UP000572680">
    <property type="component" value="Unassembled WGS sequence"/>
</dbReference>
<gene>
    <name evidence="2" type="ORF">HNR61_004649</name>
</gene>
<proteinExistence type="predicted"/>
<evidence type="ECO:0000313" key="3">
    <source>
        <dbReference type="Proteomes" id="UP000572680"/>
    </source>
</evidence>
<dbReference type="PRINTS" id="PR00111">
    <property type="entry name" value="ABHYDROLASE"/>
</dbReference>
<dbReference type="RefSeq" id="WP_182845257.1">
    <property type="nucleotide sequence ID" value="NZ_BAAALP010000036.1"/>
</dbReference>
<dbReference type="Pfam" id="PF00561">
    <property type="entry name" value="Abhydrolase_1"/>
    <property type="match status" value="1"/>
</dbReference>
<organism evidence="2 3">
    <name type="scientific">Actinomadura namibiensis</name>
    <dbReference type="NCBI Taxonomy" id="182080"/>
    <lineage>
        <taxon>Bacteria</taxon>
        <taxon>Bacillati</taxon>
        <taxon>Actinomycetota</taxon>
        <taxon>Actinomycetes</taxon>
        <taxon>Streptosporangiales</taxon>
        <taxon>Thermomonosporaceae</taxon>
        <taxon>Actinomadura</taxon>
    </lineage>
</organism>
<reference evidence="2 3" key="1">
    <citation type="submission" date="2020-08" db="EMBL/GenBank/DDBJ databases">
        <title>Genomic Encyclopedia of Type Strains, Phase IV (KMG-IV): sequencing the most valuable type-strain genomes for metagenomic binning, comparative biology and taxonomic classification.</title>
        <authorList>
            <person name="Goeker M."/>
        </authorList>
    </citation>
    <scope>NUCLEOTIDE SEQUENCE [LARGE SCALE GENOMIC DNA]</scope>
    <source>
        <strain evidence="2 3">DSM 44197</strain>
    </source>
</reference>
<sequence length="304" mass="33576">MDAATNAALAESLEGGFTSHLAEVNGIRLHYVEGGQGDPLVLLGGWPQTWWQFNKIMPALARDHRVIAVDLRGMGGSEKPATGYVKKTMARDIHELVRHLGHDRVHVAGHDIGAMVAQSMAANHPETVQKLALLDVHHPDETLTGLTLLPRPDQHVDGDLTAGSRTYLWWFAFNQVRGLPEKLLAGRERDWIDALFDYMLLDPRSIGDRDRDLYARAYSSPDAVRAGNAWYQTFTQDIEDGKDHGPLSMPVLALGGDHSNYSFLASVLPGKGTDVRVEAIKDSGHYLPEEQPEAVVRSLTEFFA</sequence>
<dbReference type="InterPro" id="IPR000073">
    <property type="entry name" value="AB_hydrolase_1"/>
</dbReference>
<accession>A0A7W3LRK9</accession>
<dbReference type="AlphaFoldDB" id="A0A7W3LRK9"/>
<dbReference type="GO" id="GO:0003824">
    <property type="term" value="F:catalytic activity"/>
    <property type="evidence" value="ECO:0007669"/>
    <property type="project" value="UniProtKB-ARBA"/>
</dbReference>
<comment type="caution">
    <text evidence="2">The sequence shown here is derived from an EMBL/GenBank/DDBJ whole genome shotgun (WGS) entry which is preliminary data.</text>
</comment>
<dbReference type="EMBL" id="JACJIA010000006">
    <property type="protein sequence ID" value="MBA8952999.1"/>
    <property type="molecule type" value="Genomic_DNA"/>
</dbReference>
<protein>
    <submittedName>
        <fullName evidence="2">Pimeloyl-ACP methyl ester carboxylesterase</fullName>
    </submittedName>
</protein>
<dbReference type="InterPro" id="IPR029058">
    <property type="entry name" value="AB_hydrolase_fold"/>
</dbReference>
<feature type="domain" description="AB hydrolase-1" evidence="1">
    <location>
        <begin position="39"/>
        <end position="290"/>
    </location>
</feature>
<evidence type="ECO:0000259" key="1">
    <source>
        <dbReference type="Pfam" id="PF00561"/>
    </source>
</evidence>
<evidence type="ECO:0000313" key="2">
    <source>
        <dbReference type="EMBL" id="MBA8952999.1"/>
    </source>
</evidence>
<name>A0A7W3LRK9_ACTNM</name>
<dbReference type="SUPFAM" id="SSF53474">
    <property type="entry name" value="alpha/beta-Hydrolases"/>
    <property type="match status" value="1"/>
</dbReference>
<dbReference type="Gene3D" id="3.40.50.1820">
    <property type="entry name" value="alpha/beta hydrolase"/>
    <property type="match status" value="1"/>
</dbReference>
<dbReference type="PANTHER" id="PTHR43329">
    <property type="entry name" value="EPOXIDE HYDROLASE"/>
    <property type="match status" value="1"/>
</dbReference>
<keyword evidence="3" id="KW-1185">Reference proteome</keyword>